<evidence type="ECO:0000313" key="1">
    <source>
        <dbReference type="EMBL" id="KII62886.1"/>
    </source>
</evidence>
<protein>
    <submittedName>
        <fullName evidence="1">Uncharacterized protein</fullName>
    </submittedName>
</protein>
<sequence>MENSENPEYKGYLKVLSWIIYWFNGNNYLDQNHTDNIQNLFELNSCDHQNNVVESSPMMIKTSLSDTSTQPKILEKHLLYDLMEWFILIYEMKFIYLDIYSIVDNMDNILPYLF</sequence>
<evidence type="ECO:0000313" key="2">
    <source>
        <dbReference type="Proteomes" id="UP000031668"/>
    </source>
</evidence>
<dbReference type="Proteomes" id="UP000031668">
    <property type="component" value="Unassembled WGS sequence"/>
</dbReference>
<reference evidence="1 2" key="1">
    <citation type="journal article" date="2014" name="Genome Biol. Evol.">
        <title>The genome of the myxosporean Thelohanellus kitauei shows adaptations to nutrient acquisition within its fish host.</title>
        <authorList>
            <person name="Yang Y."/>
            <person name="Xiong J."/>
            <person name="Zhou Z."/>
            <person name="Huo F."/>
            <person name="Miao W."/>
            <person name="Ran C."/>
            <person name="Liu Y."/>
            <person name="Zhang J."/>
            <person name="Feng J."/>
            <person name="Wang M."/>
            <person name="Wang M."/>
            <person name="Wang L."/>
            <person name="Yao B."/>
        </authorList>
    </citation>
    <scope>NUCLEOTIDE SEQUENCE [LARGE SCALE GENOMIC DNA]</scope>
    <source>
        <strain evidence="1">Wuqing</strain>
    </source>
</reference>
<organism evidence="1 2">
    <name type="scientific">Thelohanellus kitauei</name>
    <name type="common">Myxosporean</name>
    <dbReference type="NCBI Taxonomy" id="669202"/>
    <lineage>
        <taxon>Eukaryota</taxon>
        <taxon>Metazoa</taxon>
        <taxon>Cnidaria</taxon>
        <taxon>Myxozoa</taxon>
        <taxon>Myxosporea</taxon>
        <taxon>Bivalvulida</taxon>
        <taxon>Platysporina</taxon>
        <taxon>Myxobolidae</taxon>
        <taxon>Thelohanellus</taxon>
    </lineage>
</organism>
<keyword evidence="2" id="KW-1185">Reference proteome</keyword>
<dbReference type="EMBL" id="JWZT01004855">
    <property type="protein sequence ID" value="KII62886.1"/>
    <property type="molecule type" value="Genomic_DNA"/>
</dbReference>
<proteinExistence type="predicted"/>
<accession>A0A0C2MML5</accession>
<gene>
    <name evidence="1" type="ORF">RF11_02636</name>
</gene>
<comment type="caution">
    <text evidence="1">The sequence shown here is derived from an EMBL/GenBank/DDBJ whole genome shotgun (WGS) entry which is preliminary data.</text>
</comment>
<dbReference type="AlphaFoldDB" id="A0A0C2MML5"/>
<name>A0A0C2MML5_THEKT</name>